<dbReference type="InterPro" id="IPR012919">
    <property type="entry name" value="SUN_dom"/>
</dbReference>
<dbReference type="Gene3D" id="2.60.120.260">
    <property type="entry name" value="Galactose-binding domain-like"/>
    <property type="match status" value="1"/>
</dbReference>
<evidence type="ECO:0000256" key="2">
    <source>
        <dbReference type="ARBA" id="ARBA00022692"/>
    </source>
</evidence>
<feature type="region of interest" description="Disordered" evidence="5">
    <location>
        <begin position="728"/>
        <end position="780"/>
    </location>
</feature>
<evidence type="ECO:0000256" key="4">
    <source>
        <dbReference type="ARBA" id="ARBA00023136"/>
    </source>
</evidence>
<keyword evidence="9" id="KW-1185">Reference proteome</keyword>
<dbReference type="PANTHER" id="PTHR12953">
    <property type="entry name" value="MEMBRANE PROTEIN CH1 RELATED"/>
    <property type="match status" value="1"/>
</dbReference>
<feature type="region of interest" description="Disordered" evidence="5">
    <location>
        <begin position="93"/>
        <end position="115"/>
    </location>
</feature>
<evidence type="ECO:0000256" key="1">
    <source>
        <dbReference type="ARBA" id="ARBA00004308"/>
    </source>
</evidence>
<gene>
    <name evidence="8" type="ORF">JVT61DRAFT_11872</name>
</gene>
<dbReference type="EMBL" id="JAGFBS010000005">
    <property type="protein sequence ID" value="KAG6379404.1"/>
    <property type="molecule type" value="Genomic_DNA"/>
</dbReference>
<evidence type="ECO:0000259" key="7">
    <source>
        <dbReference type="PROSITE" id="PS51469"/>
    </source>
</evidence>
<protein>
    <submittedName>
        <fullName evidence="8">UNC-like C-terminal-domain-containing protein</fullName>
    </submittedName>
</protein>
<dbReference type="AlphaFoldDB" id="A0A8I2YU55"/>
<keyword evidence="2" id="KW-0812">Transmembrane</keyword>
<dbReference type="Pfam" id="PF07738">
    <property type="entry name" value="Sad1_UNC"/>
    <property type="match status" value="1"/>
</dbReference>
<dbReference type="Proteomes" id="UP000683000">
    <property type="component" value="Unassembled WGS sequence"/>
</dbReference>
<feature type="domain" description="SUN" evidence="7">
    <location>
        <begin position="121"/>
        <end position="289"/>
    </location>
</feature>
<organism evidence="8 9">
    <name type="scientific">Boletus reticuloceps</name>
    <dbReference type="NCBI Taxonomy" id="495285"/>
    <lineage>
        <taxon>Eukaryota</taxon>
        <taxon>Fungi</taxon>
        <taxon>Dikarya</taxon>
        <taxon>Basidiomycota</taxon>
        <taxon>Agaricomycotina</taxon>
        <taxon>Agaricomycetes</taxon>
        <taxon>Agaricomycetidae</taxon>
        <taxon>Boletales</taxon>
        <taxon>Boletineae</taxon>
        <taxon>Boletaceae</taxon>
        <taxon>Boletoideae</taxon>
        <taxon>Boletus</taxon>
    </lineage>
</organism>
<evidence type="ECO:0000256" key="6">
    <source>
        <dbReference type="SAM" id="SignalP"/>
    </source>
</evidence>
<dbReference type="GO" id="GO:0005737">
    <property type="term" value="C:cytoplasm"/>
    <property type="evidence" value="ECO:0007669"/>
    <property type="project" value="TreeGrafter"/>
</dbReference>
<feature type="signal peptide" evidence="6">
    <location>
        <begin position="1"/>
        <end position="25"/>
    </location>
</feature>
<evidence type="ECO:0000313" key="9">
    <source>
        <dbReference type="Proteomes" id="UP000683000"/>
    </source>
</evidence>
<feature type="chain" id="PRO_5033991366" evidence="6">
    <location>
        <begin position="26"/>
        <end position="880"/>
    </location>
</feature>
<feature type="region of interest" description="Disordered" evidence="5">
    <location>
        <begin position="344"/>
        <end position="401"/>
    </location>
</feature>
<proteinExistence type="predicted"/>
<feature type="compositionally biased region" description="Low complexity" evidence="5">
    <location>
        <begin position="348"/>
        <end position="358"/>
    </location>
</feature>
<dbReference type="GO" id="GO:0016020">
    <property type="term" value="C:membrane"/>
    <property type="evidence" value="ECO:0007669"/>
    <property type="project" value="InterPro"/>
</dbReference>
<dbReference type="GO" id="GO:0012505">
    <property type="term" value="C:endomembrane system"/>
    <property type="evidence" value="ECO:0007669"/>
    <property type="project" value="UniProtKB-SubCell"/>
</dbReference>
<dbReference type="OrthoDB" id="266334at2759"/>
<keyword evidence="6" id="KW-0732">Signal</keyword>
<dbReference type="PROSITE" id="PS51469">
    <property type="entry name" value="SUN"/>
    <property type="match status" value="1"/>
</dbReference>
<evidence type="ECO:0000313" key="8">
    <source>
        <dbReference type="EMBL" id="KAG6379404.1"/>
    </source>
</evidence>
<accession>A0A8I2YU55</accession>
<feature type="compositionally biased region" description="Basic and acidic residues" evidence="5">
    <location>
        <begin position="752"/>
        <end position="764"/>
    </location>
</feature>
<sequence>MNFSLLPRTLLALSLISLPVLVATASSPPTSSNDPFRAIVLVHQAQQPEPPLCCLKPLPTIDPPEGPEDVLLSFEDWKSKYFHASSQTVPVAKPRLKTSDGDLPSEANVQNTDTPPVDALLYPDLPYPTSDDTLPPHFRIPIVDRFNYANVDCSARVHMSHKSTKSASSILLSTKDKYMLTPCSADGQFVVVELCDDIRIDTVQLANFEFFSGVFKDFSVSVAKTYISTDEGWTPAGTYRAKNVRGVQSFHLPTSLRDFYRYIRIDFHSHYGREYYCPISLLRVYGLTHLEEWKWDVWQAESHARLRDSAAQHSSIADYPGASNDSSPKVVSNSDTNVSMTQLVAGESRSTTTSLSSLVEAADTPTREAFSSPSSSSTHAQFRRSSPALGEGTSISSSRDGVQQTLAAQSAGIHSVTEAISSLLSVSSPASVVSPTPPAAEHTHLHSHDTDMHASTALSSQPSNPPMPPLVQQTHVASSQQWSGESIYRTIMNRLTTLEGNHTLYARYVEEQTTGVREVLRKLNEEFGRLESVSRMQAQMYQRTVHEWERQRLRLELEHGELLSRVNHLTDEVVLEKRLGIAQLCLLLAVLVFIGLTRGAPSAQHPPAVPRSTREWGVRNLSFGSTDGWNPLGRRSRSPTEQSGIMRTEKATDNRLPFPGSTTSPDPKPQLHAHIHQHVAKAFKLPVMSTSTSSHKRVYTSSAFRTPTKPRSLISIEPHTLPRAELISRSHSSSTSSHPHVRSPKRWARTAHLHEIKVLRERRGSSGKRPGGAGHKDRENDHVHVHVREDSFGDVFSVSSVLSPSHVKIKVKGRPPDELRRPLTPLTLGVASPLEEGTEADAWIDTDVDVDVDMDDDMDVVSEQAVELDSPERDVFGSSR</sequence>
<feature type="compositionally biased region" description="Basic and acidic residues" evidence="5">
    <location>
        <begin position="441"/>
        <end position="452"/>
    </location>
</feature>
<feature type="region of interest" description="Disordered" evidence="5">
    <location>
        <begin position="429"/>
        <end position="478"/>
    </location>
</feature>
<evidence type="ECO:0000256" key="3">
    <source>
        <dbReference type="ARBA" id="ARBA00022989"/>
    </source>
</evidence>
<dbReference type="GO" id="GO:0034975">
    <property type="term" value="P:protein folding in endoplasmic reticulum"/>
    <property type="evidence" value="ECO:0007669"/>
    <property type="project" value="TreeGrafter"/>
</dbReference>
<dbReference type="PANTHER" id="PTHR12953:SF0">
    <property type="entry name" value="SUN DOMAIN-CONTAINING OSSIFICATION FACTOR"/>
    <property type="match status" value="1"/>
</dbReference>
<dbReference type="InterPro" id="IPR045120">
    <property type="entry name" value="Suco/Slp1-like"/>
</dbReference>
<name>A0A8I2YU55_9AGAM</name>
<reference evidence="8" key="1">
    <citation type="submission" date="2021-03" db="EMBL/GenBank/DDBJ databases">
        <title>Evolutionary innovations through gain and loss of genes in the ectomycorrhizal Boletales.</title>
        <authorList>
            <person name="Wu G."/>
            <person name="Miyauchi S."/>
            <person name="Morin E."/>
            <person name="Yang Z.-L."/>
            <person name="Xu J."/>
            <person name="Martin F.M."/>
        </authorList>
    </citation>
    <scope>NUCLEOTIDE SEQUENCE</scope>
    <source>
        <strain evidence="8">BR01</strain>
    </source>
</reference>
<feature type="region of interest" description="Disordered" evidence="5">
    <location>
        <begin position="627"/>
        <end position="671"/>
    </location>
</feature>
<comment type="subcellular location">
    <subcellularLocation>
        <location evidence="1">Endomembrane system</location>
    </subcellularLocation>
</comment>
<evidence type="ECO:0000256" key="5">
    <source>
        <dbReference type="SAM" id="MobiDB-lite"/>
    </source>
</evidence>
<feature type="compositionally biased region" description="Basic residues" evidence="5">
    <location>
        <begin position="739"/>
        <end position="751"/>
    </location>
</feature>
<comment type="caution">
    <text evidence="8">The sequence shown here is derived from an EMBL/GenBank/DDBJ whole genome shotgun (WGS) entry which is preliminary data.</text>
</comment>
<feature type="compositionally biased region" description="Low complexity" evidence="5">
    <location>
        <begin position="729"/>
        <end position="738"/>
    </location>
</feature>
<keyword evidence="4" id="KW-0472">Membrane</keyword>
<keyword evidence="3" id="KW-1133">Transmembrane helix</keyword>